<evidence type="ECO:0000313" key="4">
    <source>
        <dbReference type="Proteomes" id="UP001202831"/>
    </source>
</evidence>
<keyword evidence="2" id="KW-1133">Transmembrane helix</keyword>
<feature type="transmembrane region" description="Helical" evidence="2">
    <location>
        <begin position="323"/>
        <end position="342"/>
    </location>
</feature>
<feature type="transmembrane region" description="Helical" evidence="2">
    <location>
        <begin position="12"/>
        <end position="30"/>
    </location>
</feature>
<proteinExistence type="predicted"/>
<feature type="transmembrane region" description="Helical" evidence="2">
    <location>
        <begin position="812"/>
        <end position="832"/>
    </location>
</feature>
<reference evidence="3 4" key="1">
    <citation type="submission" date="2022-01" db="EMBL/GenBank/DDBJ databases">
        <title>Whole genome-based taxonomy of the Shewanellaceae.</title>
        <authorList>
            <person name="Martin-Rodriguez A.J."/>
        </authorList>
    </citation>
    <scope>NUCLEOTIDE SEQUENCE [LARGE SCALE GENOMIC DNA]</scope>
    <source>
        <strain evidence="3 4">DSM 21332</strain>
    </source>
</reference>
<feature type="transmembrane region" description="Helical" evidence="2">
    <location>
        <begin position="772"/>
        <end position="792"/>
    </location>
</feature>
<dbReference type="EMBL" id="JAKIKT010000016">
    <property type="protein sequence ID" value="MCL2916484.1"/>
    <property type="molecule type" value="Genomic_DNA"/>
</dbReference>
<feature type="transmembrane region" description="Helical" evidence="2">
    <location>
        <begin position="1317"/>
        <end position="1334"/>
    </location>
</feature>
<feature type="transmembrane region" description="Helical" evidence="2">
    <location>
        <begin position="1294"/>
        <end position="1311"/>
    </location>
</feature>
<sequence length="1342" mass="151866">MNTSSNTKKPHNLSAYIVLIVAAVLSYYVYLTYKKNLETQINIDYFRQLSEAEDSLNMQLSRIKALTLYEDTQALKNQFNSYKGESGCEEAFTKPQDNEPQKSGDIGSTTSIEAGKITIHNKPRELPIISSSKLGEIGVVIAINANNQVCIRNSKGKYSLIELSEILHQIESNFDDLLLAKGNNQILANSNSYGVHNIVALSNLIKQKEENHNTGSLASLFSSPPSKKGEEDYSIEQTGFTDTLLGGQKTRVFFHPVKLGEISGEQKYFLIATLTHSQLKSRDPLEHNLPLMISGIFILAAIWVFTQLWLYEINKSMPKPLRRAATFILYSLLITSVCFTLTQSAKLRLIEQRQSQAEKLLESLNNGLRNELSKSIEILLSDKDFYDDPNSKTPYNPLVYRVQGDNKNRIEDQNNISNSIKNSHKKSIALVGKEITLKETTNDKEINKTIYISKHVEKLSNEKPILTYSFFDNDEGRSLKSINSNKRHLSEYPILITSFLANNEGKSLISINRHEKPLTTNIFVSHRDYFKEIQRGNGWQLASEGQKVYLQRLYNIGDGSLGTTISTNAETSGYVIGADIYLPTTFNLNSDNNSIISDASIILVNQYTGEVLFHSDNNRSLKENLLTLNNTTTHLFSSWLTGQNPQPLAGYYHGYSGYYLQHKFALSEDNKYPSPFTLVAFLPNTNVNAFATNHYIYLLVSIVILVVGTQLLAWIIKLSALRLCNMGHTTIGNKLLKRVNGDSWLYLVQLPVITSLILFILLEAFYQLHWGVWLAFFLMSIIFIMICLSFSIKKRGGKQVLDNLKSDLTSQISGTSFVLTCLLFTAIILPSYKSSQIIFQGHQETLAVQNNQQNRTEILGFFREFYPNSLAHCISQDNCGWLKDLQQQSPTEAGDLTIHTRLSLYKNYLDNMLSSSIKQFVCFIKFQSCPNGNNTAKSYGSLLQILISLGIIGFWLLIFITWVRPRLHLTRDIKKYLHTLKQINTGASQHEKNKAQNLCNGLVLKLGLTKRDGGLLTVKLRTNTAYPYNLIAKYLNDHKDVTGLTLPNLKATYTKDSHQFDLWDMEICLETQPNRNQLLSLIEYLKELNDTYNLKVVLHCSSSTFHKLKWYDELLTEQLRAAPSEYDNAVGHHDMLAWSECLMDFNLELDEGIEGFYHGLNKQIAQDEQDALPELAALDIKTELFKGTVTKSSTAHTYSYLLHCFEATYRYKWENCNDKEKLALYYLTQGKQINPQNKHLISLLGQKGLIALDANDIDLKLINNTFKIFVRNAESKEVFEALIRRAEAGTWKNFRLPFTLLILMAVIGLALTSGQSIFILLGGVSAALSSIASIRSNFGLMR</sequence>
<feature type="transmembrane region" description="Helical" evidence="2">
    <location>
        <begin position="744"/>
        <end position="766"/>
    </location>
</feature>
<evidence type="ECO:0000313" key="3">
    <source>
        <dbReference type="EMBL" id="MCL2916484.1"/>
    </source>
</evidence>
<evidence type="ECO:0000256" key="1">
    <source>
        <dbReference type="SAM" id="MobiDB-lite"/>
    </source>
</evidence>
<feature type="transmembrane region" description="Helical" evidence="2">
    <location>
        <begin position="289"/>
        <end position="311"/>
    </location>
</feature>
<evidence type="ECO:0000256" key="2">
    <source>
        <dbReference type="SAM" id="Phobius"/>
    </source>
</evidence>
<dbReference type="Proteomes" id="UP001202831">
    <property type="component" value="Unassembled WGS sequence"/>
</dbReference>
<accession>A0ABT0NDE9</accession>
<keyword evidence="2" id="KW-0472">Membrane</keyword>
<dbReference type="RefSeq" id="WP_249251016.1">
    <property type="nucleotide sequence ID" value="NZ_JAKIKT010000016.1"/>
</dbReference>
<feature type="transmembrane region" description="Helical" evidence="2">
    <location>
        <begin position="695"/>
        <end position="716"/>
    </location>
</feature>
<name>A0ABT0NDE9_9GAMM</name>
<organism evidence="3 4">
    <name type="scientific">Shewanella corallii</name>
    <dbReference type="NCBI Taxonomy" id="560080"/>
    <lineage>
        <taxon>Bacteria</taxon>
        <taxon>Pseudomonadati</taxon>
        <taxon>Pseudomonadota</taxon>
        <taxon>Gammaproteobacteria</taxon>
        <taxon>Alteromonadales</taxon>
        <taxon>Shewanellaceae</taxon>
        <taxon>Shewanella</taxon>
    </lineage>
</organism>
<keyword evidence="2" id="KW-0812">Transmembrane</keyword>
<keyword evidence="4" id="KW-1185">Reference proteome</keyword>
<feature type="region of interest" description="Disordered" evidence="1">
    <location>
        <begin position="88"/>
        <end position="109"/>
    </location>
</feature>
<gene>
    <name evidence="3" type="ORF">L2725_22360</name>
</gene>
<feature type="transmembrane region" description="Helical" evidence="2">
    <location>
        <begin position="942"/>
        <end position="963"/>
    </location>
</feature>
<comment type="caution">
    <text evidence="3">The sequence shown here is derived from an EMBL/GenBank/DDBJ whole genome shotgun (WGS) entry which is preliminary data.</text>
</comment>
<protein>
    <submittedName>
        <fullName evidence="3">Uncharacterized protein</fullName>
    </submittedName>
</protein>